<protein>
    <submittedName>
        <fullName evidence="1">Uncharacterized protein</fullName>
    </submittedName>
</protein>
<evidence type="ECO:0000313" key="2">
    <source>
        <dbReference type="Proteomes" id="UP001148018"/>
    </source>
</evidence>
<evidence type="ECO:0000313" key="1">
    <source>
        <dbReference type="EMBL" id="KAJ3604565.1"/>
    </source>
</evidence>
<sequence>MECVRLHALDRPHVQRYVCGATCDSFLYAYDTGGKRTTASLRISILTSGLSYLTSIAAVVTRPDNSTGETVTLESGTVSISIVI</sequence>
<name>A0A9Q0EFS2_9TELE</name>
<dbReference type="Proteomes" id="UP001148018">
    <property type="component" value="Unassembled WGS sequence"/>
</dbReference>
<organism evidence="1 2">
    <name type="scientific">Muraenolepis orangiensis</name>
    <name type="common">Patagonian moray cod</name>
    <dbReference type="NCBI Taxonomy" id="630683"/>
    <lineage>
        <taxon>Eukaryota</taxon>
        <taxon>Metazoa</taxon>
        <taxon>Chordata</taxon>
        <taxon>Craniata</taxon>
        <taxon>Vertebrata</taxon>
        <taxon>Euteleostomi</taxon>
        <taxon>Actinopterygii</taxon>
        <taxon>Neopterygii</taxon>
        <taxon>Teleostei</taxon>
        <taxon>Neoteleostei</taxon>
        <taxon>Acanthomorphata</taxon>
        <taxon>Zeiogadaria</taxon>
        <taxon>Gadariae</taxon>
        <taxon>Gadiformes</taxon>
        <taxon>Muraenolepidoidei</taxon>
        <taxon>Muraenolepididae</taxon>
        <taxon>Muraenolepis</taxon>
    </lineage>
</organism>
<proteinExistence type="predicted"/>
<reference evidence="1" key="1">
    <citation type="submission" date="2022-07" db="EMBL/GenBank/DDBJ databases">
        <title>Chromosome-level genome of Muraenolepis orangiensis.</title>
        <authorList>
            <person name="Kim J."/>
        </authorList>
    </citation>
    <scope>NUCLEOTIDE SEQUENCE</scope>
    <source>
        <strain evidence="1">KU_S4_2022</strain>
        <tissue evidence="1">Muscle</tissue>
    </source>
</reference>
<gene>
    <name evidence="1" type="ORF">NHX12_029305</name>
</gene>
<dbReference type="AlphaFoldDB" id="A0A9Q0EFS2"/>
<dbReference type="OrthoDB" id="8853266at2759"/>
<keyword evidence="2" id="KW-1185">Reference proteome</keyword>
<accession>A0A9Q0EFS2</accession>
<dbReference type="EMBL" id="JANIIK010000044">
    <property type="protein sequence ID" value="KAJ3604565.1"/>
    <property type="molecule type" value="Genomic_DNA"/>
</dbReference>
<comment type="caution">
    <text evidence="1">The sequence shown here is derived from an EMBL/GenBank/DDBJ whole genome shotgun (WGS) entry which is preliminary data.</text>
</comment>